<reference evidence="2" key="1">
    <citation type="journal article" date="2020" name="Stud. Mycol.">
        <title>101 Dothideomycetes genomes: a test case for predicting lifestyles and emergence of pathogens.</title>
        <authorList>
            <person name="Haridas S."/>
            <person name="Albert R."/>
            <person name="Binder M."/>
            <person name="Bloem J."/>
            <person name="Labutti K."/>
            <person name="Salamov A."/>
            <person name="Andreopoulos B."/>
            <person name="Baker S."/>
            <person name="Barry K."/>
            <person name="Bills G."/>
            <person name="Bluhm B."/>
            <person name="Cannon C."/>
            <person name="Castanera R."/>
            <person name="Culley D."/>
            <person name="Daum C."/>
            <person name="Ezra D."/>
            <person name="Gonzalez J."/>
            <person name="Henrissat B."/>
            <person name="Kuo A."/>
            <person name="Liang C."/>
            <person name="Lipzen A."/>
            <person name="Lutzoni F."/>
            <person name="Magnuson J."/>
            <person name="Mondo S."/>
            <person name="Nolan M."/>
            <person name="Ohm R."/>
            <person name="Pangilinan J."/>
            <person name="Park H.-J."/>
            <person name="Ramirez L."/>
            <person name="Alfaro M."/>
            <person name="Sun H."/>
            <person name="Tritt A."/>
            <person name="Yoshinaga Y."/>
            <person name="Zwiers L.-H."/>
            <person name="Turgeon B."/>
            <person name="Goodwin S."/>
            <person name="Spatafora J."/>
            <person name="Crous P."/>
            <person name="Grigoriev I."/>
        </authorList>
    </citation>
    <scope>NUCLEOTIDE SEQUENCE</scope>
    <source>
        <strain evidence="2">CBS 473.64</strain>
    </source>
</reference>
<feature type="region of interest" description="Disordered" evidence="1">
    <location>
        <begin position="1"/>
        <end position="89"/>
    </location>
</feature>
<protein>
    <submittedName>
        <fullName evidence="2">Uncharacterized protein</fullName>
    </submittedName>
</protein>
<feature type="compositionally biased region" description="Low complexity" evidence="1">
    <location>
        <begin position="24"/>
        <end position="42"/>
    </location>
</feature>
<gene>
    <name evidence="2" type="ORF">P280DRAFT_475953</name>
</gene>
<sequence>MKSTQPVRRASKNKQIINYESRSDTPVSTPLSSPSVVASSTVRIDVPPVAQTLSQTQRQRPQSISNSEPTDQPSRPATSPHLDPRPDSRNATVFDAYFTQLSEQEEIQTIMDIASDVIGCYQRRAIVGPADGSSTPGEREEEASPRGIGRALYS</sequence>
<feature type="compositionally biased region" description="Polar residues" evidence="1">
    <location>
        <begin position="51"/>
        <end position="77"/>
    </location>
</feature>
<name>A0A6A6SCX9_9PLEO</name>
<dbReference type="Proteomes" id="UP000799753">
    <property type="component" value="Unassembled WGS sequence"/>
</dbReference>
<keyword evidence="3" id="KW-1185">Reference proteome</keyword>
<evidence type="ECO:0000256" key="1">
    <source>
        <dbReference type="SAM" id="MobiDB-lite"/>
    </source>
</evidence>
<organism evidence="2 3">
    <name type="scientific">Massarina eburnea CBS 473.64</name>
    <dbReference type="NCBI Taxonomy" id="1395130"/>
    <lineage>
        <taxon>Eukaryota</taxon>
        <taxon>Fungi</taxon>
        <taxon>Dikarya</taxon>
        <taxon>Ascomycota</taxon>
        <taxon>Pezizomycotina</taxon>
        <taxon>Dothideomycetes</taxon>
        <taxon>Pleosporomycetidae</taxon>
        <taxon>Pleosporales</taxon>
        <taxon>Massarineae</taxon>
        <taxon>Massarinaceae</taxon>
        <taxon>Massarina</taxon>
    </lineage>
</organism>
<dbReference type="AlphaFoldDB" id="A0A6A6SCX9"/>
<feature type="region of interest" description="Disordered" evidence="1">
    <location>
        <begin position="127"/>
        <end position="154"/>
    </location>
</feature>
<evidence type="ECO:0000313" key="2">
    <source>
        <dbReference type="EMBL" id="KAF2645410.1"/>
    </source>
</evidence>
<accession>A0A6A6SCX9</accession>
<evidence type="ECO:0000313" key="3">
    <source>
        <dbReference type="Proteomes" id="UP000799753"/>
    </source>
</evidence>
<proteinExistence type="predicted"/>
<dbReference type="EMBL" id="MU006777">
    <property type="protein sequence ID" value="KAF2645410.1"/>
    <property type="molecule type" value="Genomic_DNA"/>
</dbReference>